<evidence type="ECO:0000256" key="3">
    <source>
        <dbReference type="ARBA" id="ARBA00011918"/>
    </source>
</evidence>
<dbReference type="EC" id="2.1.1.63" evidence="3"/>
<dbReference type="GO" id="GO:0032259">
    <property type="term" value="P:methylation"/>
    <property type="evidence" value="ECO:0007669"/>
    <property type="project" value="UniProtKB-KW"/>
</dbReference>
<dbReference type="PANTHER" id="PTHR10815:SF5">
    <property type="entry name" value="METHYLATED-DNA--PROTEIN-CYSTEINE METHYLTRANSFERASE"/>
    <property type="match status" value="1"/>
</dbReference>
<dbReference type="Gene3D" id="1.10.10.10">
    <property type="entry name" value="Winged helix-like DNA-binding domain superfamily/Winged helix DNA-binding domain"/>
    <property type="match status" value="1"/>
</dbReference>
<keyword evidence="7" id="KW-0234">DNA repair</keyword>
<evidence type="ECO:0000256" key="1">
    <source>
        <dbReference type="ARBA" id="ARBA00001286"/>
    </source>
</evidence>
<dbReference type="NCBIfam" id="TIGR00589">
    <property type="entry name" value="ogt"/>
    <property type="match status" value="1"/>
</dbReference>
<comment type="caution">
    <text evidence="10">The sequence shown here is derived from an EMBL/GenBank/DDBJ whole genome shotgun (WGS) entry which is preliminary data.</text>
</comment>
<keyword evidence="6" id="KW-0227">DNA damage</keyword>
<dbReference type="SUPFAM" id="SSF46767">
    <property type="entry name" value="Methylated DNA-protein cysteine methyltransferase, C-terminal domain"/>
    <property type="match status" value="1"/>
</dbReference>
<dbReference type="InterPro" id="IPR001497">
    <property type="entry name" value="MethylDNA_cys_MeTrfase_AS"/>
</dbReference>
<dbReference type="EMBL" id="JAAGSC010000041">
    <property type="protein sequence ID" value="NDY95854.1"/>
    <property type="molecule type" value="Genomic_DNA"/>
</dbReference>
<dbReference type="GO" id="GO:0006281">
    <property type="term" value="P:DNA repair"/>
    <property type="evidence" value="ECO:0007669"/>
    <property type="project" value="UniProtKB-KW"/>
</dbReference>
<organism evidence="10 11">
    <name type="scientific">Wenzhouxiangella limi</name>
    <dbReference type="NCBI Taxonomy" id="2707351"/>
    <lineage>
        <taxon>Bacteria</taxon>
        <taxon>Pseudomonadati</taxon>
        <taxon>Pseudomonadota</taxon>
        <taxon>Gammaproteobacteria</taxon>
        <taxon>Chromatiales</taxon>
        <taxon>Wenzhouxiangellaceae</taxon>
        <taxon>Wenzhouxiangella</taxon>
    </lineage>
</organism>
<evidence type="ECO:0000256" key="2">
    <source>
        <dbReference type="ARBA" id="ARBA00008711"/>
    </source>
</evidence>
<sequence length="130" mass="13995">MMIAQRRDGLLGSWFLYQRHFPVEADSGSGRPTDLLTEAASQIQAYLAGELSDFDLPLAQQGTAFQRAVWEYLRSIPYGQSASYGQIARALGRPSAARAVGLAVGRNPWALIVPCHRVIGSNGALTGYAG</sequence>
<evidence type="ECO:0000256" key="4">
    <source>
        <dbReference type="ARBA" id="ARBA00022603"/>
    </source>
</evidence>
<dbReference type="Gene3D" id="3.30.160.70">
    <property type="entry name" value="Methylated DNA-protein cysteine methyltransferase domain"/>
    <property type="match status" value="1"/>
</dbReference>
<evidence type="ECO:0000256" key="7">
    <source>
        <dbReference type="ARBA" id="ARBA00023204"/>
    </source>
</evidence>
<evidence type="ECO:0000256" key="5">
    <source>
        <dbReference type="ARBA" id="ARBA00022679"/>
    </source>
</evidence>
<dbReference type="Proteomes" id="UP000484885">
    <property type="component" value="Unassembled WGS sequence"/>
</dbReference>
<keyword evidence="5 10" id="KW-0808">Transferase</keyword>
<evidence type="ECO:0000256" key="6">
    <source>
        <dbReference type="ARBA" id="ARBA00022763"/>
    </source>
</evidence>
<comment type="similarity">
    <text evidence="2">Belongs to the MGMT family.</text>
</comment>
<name>A0A845UZE6_9GAMM</name>
<dbReference type="InterPro" id="IPR014048">
    <property type="entry name" value="MethylDNA_cys_MeTrfase_DNA-bd"/>
</dbReference>
<reference evidence="10 11" key="1">
    <citation type="submission" date="2020-02" db="EMBL/GenBank/DDBJ databases">
        <authorList>
            <person name="Zhang X.-Y."/>
        </authorList>
    </citation>
    <scope>NUCLEOTIDE SEQUENCE [LARGE SCALE GENOMIC DNA]</scope>
    <source>
        <strain evidence="10 11">C33</strain>
    </source>
</reference>
<evidence type="ECO:0000313" key="11">
    <source>
        <dbReference type="Proteomes" id="UP000484885"/>
    </source>
</evidence>
<dbReference type="CDD" id="cd06445">
    <property type="entry name" value="ATase"/>
    <property type="match status" value="1"/>
</dbReference>
<dbReference type="Pfam" id="PF01035">
    <property type="entry name" value="DNA_binding_1"/>
    <property type="match status" value="1"/>
</dbReference>
<dbReference type="GO" id="GO:0003908">
    <property type="term" value="F:methylated-DNA-[protein]-cysteine S-methyltransferase activity"/>
    <property type="evidence" value="ECO:0007669"/>
    <property type="project" value="UniProtKB-EC"/>
</dbReference>
<dbReference type="InterPro" id="IPR036217">
    <property type="entry name" value="MethylDNA_cys_MeTrfase_DNAb"/>
</dbReference>
<dbReference type="SUPFAM" id="SSF53155">
    <property type="entry name" value="Methylated DNA-protein cysteine methyltransferase domain"/>
    <property type="match status" value="1"/>
</dbReference>
<dbReference type="InterPro" id="IPR036631">
    <property type="entry name" value="MGMT_N_sf"/>
</dbReference>
<feature type="non-terminal residue" evidence="10">
    <location>
        <position position="130"/>
    </location>
</feature>
<dbReference type="PROSITE" id="PS00374">
    <property type="entry name" value="MGMT"/>
    <property type="match status" value="1"/>
</dbReference>
<keyword evidence="11" id="KW-1185">Reference proteome</keyword>
<evidence type="ECO:0000259" key="9">
    <source>
        <dbReference type="Pfam" id="PF01035"/>
    </source>
</evidence>
<dbReference type="FunFam" id="1.10.10.10:FF:000214">
    <property type="entry name" value="Methylated-DNA--protein-cysteine methyltransferase"/>
    <property type="match status" value="1"/>
</dbReference>
<evidence type="ECO:0000256" key="8">
    <source>
        <dbReference type="ARBA" id="ARBA00049348"/>
    </source>
</evidence>
<dbReference type="PANTHER" id="PTHR10815">
    <property type="entry name" value="METHYLATED-DNA--PROTEIN-CYSTEINE METHYLTRANSFERASE"/>
    <property type="match status" value="1"/>
</dbReference>
<keyword evidence="4 10" id="KW-0489">Methyltransferase</keyword>
<feature type="domain" description="Methylated-DNA-[protein]-cysteine S-methyltransferase DNA binding" evidence="9">
    <location>
        <begin position="64"/>
        <end position="130"/>
    </location>
</feature>
<dbReference type="AlphaFoldDB" id="A0A845UZE6"/>
<evidence type="ECO:0000313" key="10">
    <source>
        <dbReference type="EMBL" id="NDY95854.1"/>
    </source>
</evidence>
<protein>
    <recommendedName>
        <fullName evidence="3">methylated-DNA--[protein]-cysteine S-methyltransferase</fullName>
        <ecNumber evidence="3">2.1.1.63</ecNumber>
    </recommendedName>
</protein>
<accession>A0A845UZE6</accession>
<proteinExistence type="inferred from homology"/>
<comment type="catalytic activity">
    <reaction evidence="8">
        <text>a 6-O-methyl-2'-deoxyguanosine in DNA + L-cysteinyl-[protein] = S-methyl-L-cysteinyl-[protein] + a 2'-deoxyguanosine in DNA</text>
        <dbReference type="Rhea" id="RHEA:24000"/>
        <dbReference type="Rhea" id="RHEA-COMP:10131"/>
        <dbReference type="Rhea" id="RHEA-COMP:10132"/>
        <dbReference type="Rhea" id="RHEA-COMP:11367"/>
        <dbReference type="Rhea" id="RHEA-COMP:11368"/>
        <dbReference type="ChEBI" id="CHEBI:29950"/>
        <dbReference type="ChEBI" id="CHEBI:82612"/>
        <dbReference type="ChEBI" id="CHEBI:85445"/>
        <dbReference type="ChEBI" id="CHEBI:85448"/>
        <dbReference type="EC" id="2.1.1.63"/>
    </reaction>
</comment>
<gene>
    <name evidence="10" type="ORF">G3I74_08950</name>
</gene>
<comment type="catalytic activity">
    <reaction evidence="1">
        <text>a 4-O-methyl-thymidine in DNA + L-cysteinyl-[protein] = a thymidine in DNA + S-methyl-L-cysteinyl-[protein]</text>
        <dbReference type="Rhea" id="RHEA:53428"/>
        <dbReference type="Rhea" id="RHEA-COMP:10131"/>
        <dbReference type="Rhea" id="RHEA-COMP:10132"/>
        <dbReference type="Rhea" id="RHEA-COMP:13555"/>
        <dbReference type="Rhea" id="RHEA-COMP:13556"/>
        <dbReference type="ChEBI" id="CHEBI:29950"/>
        <dbReference type="ChEBI" id="CHEBI:82612"/>
        <dbReference type="ChEBI" id="CHEBI:137386"/>
        <dbReference type="ChEBI" id="CHEBI:137387"/>
        <dbReference type="EC" id="2.1.1.63"/>
    </reaction>
</comment>
<dbReference type="InterPro" id="IPR036388">
    <property type="entry name" value="WH-like_DNA-bd_sf"/>
</dbReference>